<name>A0A8D8X601_9HEMI</name>
<accession>A0A8D8X601</accession>
<proteinExistence type="predicted"/>
<dbReference type="Pfam" id="PF10561">
    <property type="entry name" value="C2orf69"/>
    <property type="match status" value="1"/>
</dbReference>
<reference evidence="1" key="1">
    <citation type="submission" date="2021-05" db="EMBL/GenBank/DDBJ databases">
        <authorList>
            <person name="Alioto T."/>
            <person name="Alioto T."/>
            <person name="Gomez Garrido J."/>
        </authorList>
    </citation>
    <scope>NUCLEOTIDE SEQUENCE</scope>
</reference>
<dbReference type="PANTHER" id="PTHR31296:SF1">
    <property type="entry name" value="MITOCHONDRIAL PROTEIN C2ORF69"/>
    <property type="match status" value="1"/>
</dbReference>
<dbReference type="EMBL" id="HBUF01263801">
    <property type="protein sequence ID" value="CAG6683625.1"/>
    <property type="molecule type" value="Transcribed_RNA"/>
</dbReference>
<dbReference type="InterPro" id="IPR018881">
    <property type="entry name" value="C2orf69_mit"/>
</dbReference>
<dbReference type="EMBL" id="HBUF01263802">
    <property type="protein sequence ID" value="CAG6683628.1"/>
    <property type="molecule type" value="Transcribed_RNA"/>
</dbReference>
<evidence type="ECO:0000313" key="1">
    <source>
        <dbReference type="EMBL" id="CAG6683628.1"/>
    </source>
</evidence>
<dbReference type="GO" id="GO:0005739">
    <property type="term" value="C:mitochondrion"/>
    <property type="evidence" value="ECO:0007669"/>
    <property type="project" value="TreeGrafter"/>
</dbReference>
<protein>
    <submittedName>
        <fullName evidence="1">UPF0565 protein C2orf69 homolog</fullName>
    </submittedName>
</protein>
<organism evidence="1">
    <name type="scientific">Cacopsylla melanoneura</name>
    <dbReference type="NCBI Taxonomy" id="428564"/>
    <lineage>
        <taxon>Eukaryota</taxon>
        <taxon>Metazoa</taxon>
        <taxon>Ecdysozoa</taxon>
        <taxon>Arthropoda</taxon>
        <taxon>Hexapoda</taxon>
        <taxon>Insecta</taxon>
        <taxon>Pterygota</taxon>
        <taxon>Neoptera</taxon>
        <taxon>Paraneoptera</taxon>
        <taxon>Hemiptera</taxon>
        <taxon>Sternorrhyncha</taxon>
        <taxon>Psylloidea</taxon>
        <taxon>Psyllidae</taxon>
        <taxon>Psyllinae</taxon>
        <taxon>Cacopsylla</taxon>
    </lineage>
</organism>
<sequence>MTSDCFCPQMIHSIDNTPVMLTYKSGHTSPSPALTLTVMTSFNSILSNLGLSVSHSSSHSSCSSLSSFSSSSSSSSSSTPSRDCSPVRLLSVVGDKGKTNDVVYCKAATEHSDVLVFFPGDVQDYPEEMSTEYSEYNLENTAIMLSNNFPERHILVVKPNRMELKTYACYDNFVASDKHGIPSLKLTRQVLDHLYELVQGVAHRIGVSSLSDSKLTLVYTAPNNSIIPQVSSLSDFS</sequence>
<dbReference type="PANTHER" id="PTHR31296">
    <property type="entry name" value="UPF0565 PROTEIN C2ORF69"/>
    <property type="match status" value="1"/>
</dbReference>
<dbReference type="AlphaFoldDB" id="A0A8D8X601"/>